<feature type="transmembrane region" description="Helical" evidence="8">
    <location>
        <begin position="25"/>
        <end position="44"/>
    </location>
</feature>
<keyword evidence="8" id="KW-0812">Transmembrane</keyword>
<accession>A0A7G9B813</accession>
<evidence type="ECO:0000256" key="2">
    <source>
        <dbReference type="ARBA" id="ARBA00004401"/>
    </source>
</evidence>
<dbReference type="NCBIfam" id="TIGR02227">
    <property type="entry name" value="sigpep_I_bact"/>
    <property type="match status" value="1"/>
</dbReference>
<dbReference type="PROSITE" id="PS00760">
    <property type="entry name" value="SPASE_I_2"/>
    <property type="match status" value="1"/>
</dbReference>
<evidence type="ECO:0000259" key="10">
    <source>
        <dbReference type="Pfam" id="PF10502"/>
    </source>
</evidence>
<comment type="catalytic activity">
    <reaction evidence="1 8">
        <text>Cleavage of hydrophobic, N-terminal signal or leader sequences from secreted and periplasmic proteins.</text>
        <dbReference type="EC" id="3.4.21.89"/>
    </reaction>
</comment>
<evidence type="ECO:0000256" key="4">
    <source>
        <dbReference type="ARBA" id="ARBA00013208"/>
    </source>
</evidence>
<protein>
    <recommendedName>
        <fullName evidence="4 8">Signal peptidase I</fullName>
        <ecNumber evidence="4 8">3.4.21.89</ecNumber>
    </recommendedName>
</protein>
<feature type="domain" description="Peptidase S26" evidence="10">
    <location>
        <begin position="23"/>
        <end position="181"/>
    </location>
</feature>
<dbReference type="KEGG" id="ohi:H8790_06780"/>
<reference evidence="11 12" key="1">
    <citation type="submission" date="2020-08" db="EMBL/GenBank/DDBJ databases">
        <authorList>
            <person name="Liu C."/>
            <person name="Sun Q."/>
        </authorList>
    </citation>
    <scope>NUCLEOTIDE SEQUENCE [LARGE SCALE GENOMIC DNA]</scope>
    <source>
        <strain evidence="11 12">NSJ-62</strain>
    </source>
</reference>
<dbReference type="GO" id="GO:0009003">
    <property type="term" value="F:signal peptidase activity"/>
    <property type="evidence" value="ECO:0007669"/>
    <property type="project" value="UniProtKB-EC"/>
</dbReference>
<dbReference type="RefSeq" id="WP_187334122.1">
    <property type="nucleotide sequence ID" value="NZ_CP060490.1"/>
</dbReference>
<dbReference type="EMBL" id="CP060490">
    <property type="protein sequence ID" value="QNL45694.1"/>
    <property type="molecule type" value="Genomic_DNA"/>
</dbReference>
<evidence type="ECO:0000256" key="7">
    <source>
        <dbReference type="PIRSR" id="PIRSR600223-1"/>
    </source>
</evidence>
<dbReference type="GO" id="GO:0004252">
    <property type="term" value="F:serine-type endopeptidase activity"/>
    <property type="evidence" value="ECO:0007669"/>
    <property type="project" value="InterPro"/>
</dbReference>
<dbReference type="GO" id="GO:0005886">
    <property type="term" value="C:plasma membrane"/>
    <property type="evidence" value="ECO:0007669"/>
    <property type="project" value="UniProtKB-SubCell"/>
</dbReference>
<evidence type="ECO:0000313" key="11">
    <source>
        <dbReference type="EMBL" id="QNL45694.1"/>
    </source>
</evidence>
<evidence type="ECO:0000256" key="8">
    <source>
        <dbReference type="RuleBase" id="RU003993"/>
    </source>
</evidence>
<dbReference type="InterPro" id="IPR000223">
    <property type="entry name" value="Pept_S26A_signal_pept_1"/>
</dbReference>
<dbReference type="AlphaFoldDB" id="A0A7G9B813"/>
<evidence type="ECO:0000256" key="1">
    <source>
        <dbReference type="ARBA" id="ARBA00000677"/>
    </source>
</evidence>
<keyword evidence="8" id="KW-1133">Transmembrane helix</keyword>
<name>A0A7G9B813_9FIRM</name>
<sequence>MDEREIQTDPGTEKGEKESWSLFEWFQALVCSVLVVVLLFTFAIRLIGVDGLSMVPTLQHGDRLLVVNSLLYHDYRQGDIVIARKESLTADPIVKRVIAVGGQKVDIDFSTGTVYVDDMPLEEDYINELTLTDEGTQFPLWVPEGSVFLMGDNRNHSSDSRSSRLGTVDTRYLIGKAVLLLYPGVDSVSGKREFSRIGLLE</sequence>
<evidence type="ECO:0000256" key="9">
    <source>
        <dbReference type="RuleBase" id="RU362042"/>
    </source>
</evidence>
<dbReference type="PANTHER" id="PTHR43390">
    <property type="entry name" value="SIGNAL PEPTIDASE I"/>
    <property type="match status" value="1"/>
</dbReference>
<gene>
    <name evidence="11" type="primary">lepB</name>
    <name evidence="11" type="ORF">H8790_06780</name>
</gene>
<evidence type="ECO:0000256" key="3">
    <source>
        <dbReference type="ARBA" id="ARBA00009370"/>
    </source>
</evidence>
<keyword evidence="6 8" id="KW-0378">Hydrolase</keyword>
<comment type="subcellular location">
    <subcellularLocation>
        <location evidence="2">Cell membrane</location>
        <topology evidence="2">Single-pass type II membrane protein</topology>
    </subcellularLocation>
    <subcellularLocation>
        <location evidence="9">Membrane</location>
        <topology evidence="9">Single-pass type II membrane protein</topology>
    </subcellularLocation>
</comment>
<dbReference type="Gene3D" id="2.10.109.10">
    <property type="entry name" value="Umud Fragment, subunit A"/>
    <property type="match status" value="1"/>
</dbReference>
<keyword evidence="8" id="KW-0472">Membrane</keyword>
<dbReference type="InterPro" id="IPR019533">
    <property type="entry name" value="Peptidase_S26"/>
</dbReference>
<dbReference type="PRINTS" id="PR00727">
    <property type="entry name" value="LEADERPTASE"/>
</dbReference>
<feature type="active site" evidence="7">
    <location>
        <position position="95"/>
    </location>
</feature>
<proteinExistence type="inferred from homology"/>
<dbReference type="EC" id="3.4.21.89" evidence="4 8"/>
<dbReference type="PANTHER" id="PTHR43390:SF1">
    <property type="entry name" value="CHLOROPLAST PROCESSING PEPTIDASE"/>
    <property type="match status" value="1"/>
</dbReference>
<dbReference type="PROSITE" id="PS00501">
    <property type="entry name" value="SPASE_I_1"/>
    <property type="match status" value="1"/>
</dbReference>
<dbReference type="Pfam" id="PF10502">
    <property type="entry name" value="Peptidase_S26"/>
    <property type="match status" value="1"/>
</dbReference>
<keyword evidence="5 8" id="KW-0645">Protease</keyword>
<evidence type="ECO:0000256" key="6">
    <source>
        <dbReference type="ARBA" id="ARBA00022801"/>
    </source>
</evidence>
<dbReference type="Proteomes" id="UP000515960">
    <property type="component" value="Chromosome"/>
</dbReference>
<evidence type="ECO:0000313" key="12">
    <source>
        <dbReference type="Proteomes" id="UP000515960"/>
    </source>
</evidence>
<evidence type="ECO:0000256" key="5">
    <source>
        <dbReference type="ARBA" id="ARBA00022670"/>
    </source>
</evidence>
<comment type="similarity">
    <text evidence="3 9">Belongs to the peptidase S26 family.</text>
</comment>
<dbReference type="CDD" id="cd06530">
    <property type="entry name" value="S26_SPase_I"/>
    <property type="match status" value="1"/>
</dbReference>
<dbReference type="InterPro" id="IPR019757">
    <property type="entry name" value="Pept_S26A_signal_pept_1_Lys-AS"/>
</dbReference>
<organism evidence="11 12">
    <name type="scientific">Oscillibacter hominis</name>
    <dbReference type="NCBI Taxonomy" id="2763056"/>
    <lineage>
        <taxon>Bacteria</taxon>
        <taxon>Bacillati</taxon>
        <taxon>Bacillota</taxon>
        <taxon>Clostridia</taxon>
        <taxon>Eubacteriales</taxon>
        <taxon>Oscillospiraceae</taxon>
        <taxon>Oscillibacter</taxon>
    </lineage>
</organism>
<dbReference type="InterPro" id="IPR036286">
    <property type="entry name" value="LexA/Signal_pep-like_sf"/>
</dbReference>
<dbReference type="SUPFAM" id="SSF51306">
    <property type="entry name" value="LexA/Signal peptidase"/>
    <property type="match status" value="1"/>
</dbReference>
<keyword evidence="12" id="KW-1185">Reference proteome</keyword>
<dbReference type="GO" id="GO:0006465">
    <property type="term" value="P:signal peptide processing"/>
    <property type="evidence" value="ECO:0007669"/>
    <property type="project" value="InterPro"/>
</dbReference>
<dbReference type="InterPro" id="IPR019756">
    <property type="entry name" value="Pept_S26A_signal_pept_1_Ser-AS"/>
</dbReference>
<feature type="active site" evidence="7">
    <location>
        <position position="53"/>
    </location>
</feature>